<dbReference type="GO" id="GO:0005198">
    <property type="term" value="F:structural molecule activity"/>
    <property type="evidence" value="ECO:0007669"/>
    <property type="project" value="InterPro"/>
</dbReference>
<accession>A0A6C9W4A6</accession>
<evidence type="ECO:0000313" key="1">
    <source>
        <dbReference type="EMBL" id="MVN68795.1"/>
    </source>
</evidence>
<dbReference type="RefSeq" id="WP_232334075.1">
    <property type="nucleotide sequence ID" value="NZ_WQLE01000045.1"/>
</dbReference>
<feature type="non-terminal residue" evidence="1">
    <location>
        <position position="74"/>
    </location>
</feature>
<name>A0A6C9W4A6_LISMN</name>
<dbReference type="EMBL" id="WQLE01000045">
    <property type="protein sequence ID" value="MVN68795.1"/>
    <property type="molecule type" value="Genomic_DNA"/>
</dbReference>
<gene>
    <name evidence="1" type="ORF">GO698_14960</name>
</gene>
<reference evidence="1" key="1">
    <citation type="submission" date="2019-12" db="EMBL/GenBank/DDBJ databases">
        <title>Genomic and phenotypic diversity of Listeria monocytogenes causing pregnancy-associated listeriosis from Zhejiang Province, China, 2016-2018.</title>
        <authorList>
            <person name="Zheng B."/>
        </authorList>
    </citation>
    <scope>NUCLEOTIDE SEQUENCE</scope>
    <source>
        <strain evidence="1">Lmo5965</strain>
    </source>
</reference>
<proteinExistence type="predicted"/>
<protein>
    <submittedName>
        <fullName evidence="1">Minor capsid protein</fullName>
    </submittedName>
</protein>
<dbReference type="AlphaFoldDB" id="A0A6C9W4A6"/>
<comment type="caution">
    <text evidence="1">The sequence shown here is derived from an EMBL/GenBank/DDBJ whole genome shotgun (WGS) entry which is preliminary data.</text>
</comment>
<sequence length="74" mass="8437">MALTPRQLDLFVQPVVDVYTTLENELFTLIVRRLKTKKNISADNVLAWQIEKLNQVHALDQQMINKISKASGVS</sequence>
<dbReference type="InterPro" id="IPR009319">
    <property type="entry name" value="Phage_A118_VSP1"/>
</dbReference>
<organism evidence="1">
    <name type="scientific">Listeria monocytogenes</name>
    <dbReference type="NCBI Taxonomy" id="1639"/>
    <lineage>
        <taxon>Bacteria</taxon>
        <taxon>Bacillati</taxon>
        <taxon>Bacillota</taxon>
        <taxon>Bacilli</taxon>
        <taxon>Bacillales</taxon>
        <taxon>Listeriaceae</taxon>
        <taxon>Listeria</taxon>
    </lineage>
</organism>
<dbReference type="Pfam" id="PF06152">
    <property type="entry name" value="Phage_min_cap2"/>
    <property type="match status" value="1"/>
</dbReference>